<evidence type="ECO:0000259" key="2">
    <source>
        <dbReference type="PROSITE" id="PS51762"/>
    </source>
</evidence>
<evidence type="ECO:0000256" key="1">
    <source>
        <dbReference type="ARBA" id="ARBA00006865"/>
    </source>
</evidence>
<dbReference type="Gene3D" id="2.60.120.200">
    <property type="match status" value="1"/>
</dbReference>
<dbReference type="GO" id="GO:0016787">
    <property type="term" value="F:hydrolase activity"/>
    <property type="evidence" value="ECO:0007669"/>
    <property type="project" value="UniProtKB-KW"/>
</dbReference>
<name>A0ABR7YIH5_9SPHI</name>
<organism evidence="3 4">
    <name type="scientific">Sphingobacterium litopenaei</name>
    <dbReference type="NCBI Taxonomy" id="2763500"/>
    <lineage>
        <taxon>Bacteria</taxon>
        <taxon>Pseudomonadati</taxon>
        <taxon>Bacteroidota</taxon>
        <taxon>Sphingobacteriia</taxon>
        <taxon>Sphingobacteriales</taxon>
        <taxon>Sphingobacteriaceae</taxon>
        <taxon>Sphingobacterium</taxon>
    </lineage>
</organism>
<dbReference type="PROSITE" id="PS51762">
    <property type="entry name" value="GH16_2"/>
    <property type="match status" value="1"/>
</dbReference>
<dbReference type="InterPro" id="IPR013320">
    <property type="entry name" value="ConA-like_dom_sf"/>
</dbReference>
<sequence>MYLTRAFIRLFIAGLIISTFNQCVVRKVNINTPKERQIIFSGHKWLVRNTGANIVGPGPNLFSNSKENVWVDKTGKLHLRIINRKGLWYCSEVTLDQKVGHGKYIFYISSSLSSLDENAVAGLFTYLNDNQEIDIEFSKWSDVTNQNTQFVVQPHDNPENIFRFNMDDYPERTVHSFEWKEESISFESIRETHPQVQTIAKWTYKGNNIPKQSEERLKINLWLFQGKSPISNNINELIIDSVKYIPFNEISYR</sequence>
<dbReference type="Proteomes" id="UP000651271">
    <property type="component" value="Unassembled WGS sequence"/>
</dbReference>
<protein>
    <submittedName>
        <fullName evidence="3">Glycoside hydrolase family 16 protein</fullName>
    </submittedName>
</protein>
<proteinExistence type="inferred from homology"/>
<comment type="caution">
    <text evidence="3">The sequence shown here is derived from an EMBL/GenBank/DDBJ whole genome shotgun (WGS) entry which is preliminary data.</text>
</comment>
<keyword evidence="3" id="KW-0378">Hydrolase</keyword>
<accession>A0ABR7YIH5</accession>
<dbReference type="InterPro" id="IPR000757">
    <property type="entry name" value="Beta-glucanase-like"/>
</dbReference>
<comment type="similarity">
    <text evidence="1">Belongs to the glycosyl hydrolase 16 family.</text>
</comment>
<evidence type="ECO:0000313" key="4">
    <source>
        <dbReference type="Proteomes" id="UP000651271"/>
    </source>
</evidence>
<dbReference type="CDD" id="cd00413">
    <property type="entry name" value="Glyco_hydrolase_16"/>
    <property type="match status" value="1"/>
</dbReference>
<keyword evidence="4" id="KW-1185">Reference proteome</keyword>
<evidence type="ECO:0000313" key="3">
    <source>
        <dbReference type="EMBL" id="MBD1431076.1"/>
    </source>
</evidence>
<gene>
    <name evidence="3" type="ORF">H8B04_16225</name>
</gene>
<dbReference type="SUPFAM" id="SSF49899">
    <property type="entry name" value="Concanavalin A-like lectins/glucanases"/>
    <property type="match status" value="1"/>
</dbReference>
<reference evidence="3 4" key="1">
    <citation type="submission" date="2020-08" db="EMBL/GenBank/DDBJ databases">
        <title>Sphingobacterium sp. DN04309 isolated from aquaculture water.</title>
        <authorList>
            <person name="Zhang M."/>
        </authorList>
    </citation>
    <scope>NUCLEOTIDE SEQUENCE [LARGE SCALE GENOMIC DNA]</scope>
    <source>
        <strain evidence="3 4">DN04309</strain>
    </source>
</reference>
<feature type="domain" description="GH16" evidence="2">
    <location>
        <begin position="25"/>
        <end position="250"/>
    </location>
</feature>
<dbReference type="EMBL" id="JACOIJ010000055">
    <property type="protein sequence ID" value="MBD1431076.1"/>
    <property type="molecule type" value="Genomic_DNA"/>
</dbReference>